<evidence type="ECO:0000313" key="2">
    <source>
        <dbReference type="EMBL" id="QHS98807.1"/>
    </source>
</evidence>
<accession>A0A6C0C2G6</accession>
<feature type="compositionally biased region" description="Acidic residues" evidence="1">
    <location>
        <begin position="281"/>
        <end position="295"/>
    </location>
</feature>
<feature type="compositionally biased region" description="Polar residues" evidence="1">
    <location>
        <begin position="8"/>
        <end position="19"/>
    </location>
</feature>
<dbReference type="AlphaFoldDB" id="A0A6C0C2G6"/>
<reference evidence="2" key="1">
    <citation type="journal article" date="2020" name="Nature">
        <title>Giant virus diversity and host interactions through global metagenomics.</title>
        <authorList>
            <person name="Schulz F."/>
            <person name="Roux S."/>
            <person name="Paez-Espino D."/>
            <person name="Jungbluth S."/>
            <person name="Walsh D.A."/>
            <person name="Denef V.J."/>
            <person name="McMahon K.D."/>
            <person name="Konstantinidis K.T."/>
            <person name="Eloe-Fadrosh E.A."/>
            <person name="Kyrpides N.C."/>
            <person name="Woyke T."/>
        </authorList>
    </citation>
    <scope>NUCLEOTIDE SEQUENCE</scope>
    <source>
        <strain evidence="2">GVMAG-M-3300020185-18</strain>
    </source>
</reference>
<sequence>MSSQSQSIVSAKSFESSKVSYKPPTVNKRGGKSVQVSYEGDALRIQFPLMLTWGVNERVDEASGRVSYDMALQFEPEKSTTQARWLGEMKSMEEKVKNDIMINSKAWLGKQQKSRDVIDALFYPILKFPKLKDGSGEPDYDRNPTLKLKVPFWEGRYNVEVYDMEQKALYVPPKQGATGNNAQDQREDSGPMEFIPKASHVVGILQCTGLWFAGGKCGVTWALKQCCVRPPQRLVGMGKCAIVMDSDDEEMESNLKATEAKALEEDEEEEDSYQAPSFTVEESDEEEEEEEEEEVPQPVVEVPKKKKKVVRRKKKVGE</sequence>
<name>A0A6C0C2G6_9ZZZZ</name>
<proteinExistence type="predicted"/>
<feature type="region of interest" description="Disordered" evidence="1">
    <location>
        <begin position="1"/>
        <end position="33"/>
    </location>
</feature>
<organism evidence="2">
    <name type="scientific">viral metagenome</name>
    <dbReference type="NCBI Taxonomy" id="1070528"/>
    <lineage>
        <taxon>unclassified sequences</taxon>
        <taxon>metagenomes</taxon>
        <taxon>organismal metagenomes</taxon>
    </lineage>
</organism>
<dbReference type="EMBL" id="MN739324">
    <property type="protein sequence ID" value="QHS98807.1"/>
    <property type="molecule type" value="Genomic_DNA"/>
</dbReference>
<protein>
    <submittedName>
        <fullName evidence="2">Uncharacterized protein</fullName>
    </submittedName>
</protein>
<evidence type="ECO:0000256" key="1">
    <source>
        <dbReference type="SAM" id="MobiDB-lite"/>
    </source>
</evidence>
<feature type="region of interest" description="Disordered" evidence="1">
    <location>
        <begin position="251"/>
        <end position="299"/>
    </location>
</feature>